<keyword evidence="3" id="KW-1185">Reference proteome</keyword>
<evidence type="ECO:0000313" key="3">
    <source>
        <dbReference type="Proteomes" id="UP000694544"/>
    </source>
</evidence>
<dbReference type="Ensembl" id="ENSMMST00000027861.1">
    <property type="protein sequence ID" value="ENSMMSP00000025231.1"/>
    <property type="gene ID" value="ENSMMSG00000018994.1"/>
</dbReference>
<sequence length="51" mass="6023">MAPDPWFSTYNSTCQTAQEIDEKIQQRSQYERNGENTTKNRTQALMPFPRL</sequence>
<dbReference type="AlphaFoldDB" id="A0A8C6E3D2"/>
<evidence type="ECO:0000256" key="1">
    <source>
        <dbReference type="SAM" id="MobiDB-lite"/>
    </source>
</evidence>
<evidence type="ECO:0000313" key="2">
    <source>
        <dbReference type="Ensembl" id="ENSMMSP00000025231.1"/>
    </source>
</evidence>
<reference evidence="2" key="1">
    <citation type="submission" date="2025-08" db="UniProtKB">
        <authorList>
            <consortium name="Ensembl"/>
        </authorList>
    </citation>
    <scope>IDENTIFICATION</scope>
</reference>
<protein>
    <submittedName>
        <fullName evidence="2">Uncharacterized protein</fullName>
    </submittedName>
</protein>
<reference evidence="2" key="2">
    <citation type="submission" date="2025-09" db="UniProtKB">
        <authorList>
            <consortium name="Ensembl"/>
        </authorList>
    </citation>
    <scope>IDENTIFICATION</scope>
</reference>
<dbReference type="Proteomes" id="UP000694544">
    <property type="component" value="Unplaced"/>
</dbReference>
<name>A0A8C6E3D2_MOSMO</name>
<organism evidence="2 3">
    <name type="scientific">Moschus moschiferus</name>
    <name type="common">Siberian musk deer</name>
    <name type="synonym">Moschus sibiricus</name>
    <dbReference type="NCBI Taxonomy" id="68415"/>
    <lineage>
        <taxon>Eukaryota</taxon>
        <taxon>Metazoa</taxon>
        <taxon>Chordata</taxon>
        <taxon>Craniata</taxon>
        <taxon>Vertebrata</taxon>
        <taxon>Euteleostomi</taxon>
        <taxon>Mammalia</taxon>
        <taxon>Eutheria</taxon>
        <taxon>Laurasiatheria</taxon>
        <taxon>Artiodactyla</taxon>
        <taxon>Ruminantia</taxon>
        <taxon>Pecora</taxon>
        <taxon>Moschidae</taxon>
        <taxon>Moschus</taxon>
    </lineage>
</organism>
<dbReference type="GeneTree" id="ENSGT00940000167148"/>
<accession>A0A8C6E3D2</accession>
<feature type="region of interest" description="Disordered" evidence="1">
    <location>
        <begin position="26"/>
        <end position="51"/>
    </location>
</feature>
<proteinExistence type="predicted"/>